<proteinExistence type="predicted"/>
<feature type="region of interest" description="Disordered" evidence="1">
    <location>
        <begin position="1"/>
        <end position="24"/>
    </location>
</feature>
<accession>A0A9P1K0J9</accession>
<keyword evidence="2" id="KW-0614">Plasmid</keyword>
<reference evidence="2 3" key="1">
    <citation type="journal article" date="2011" name="PLoS Genet.">
        <title>Azospirillum genomes reveal transition of bacteria from aquatic to terrestrial environments.</title>
        <authorList>
            <person name="Wisniewski-Dye F."/>
            <person name="Borziak K."/>
            <person name="Khalsa-Moyers G."/>
            <person name="Alexandre G."/>
            <person name="Sukharnikov L.O."/>
            <person name="Wuichet K."/>
            <person name="Hurst G.B."/>
            <person name="McDonald W.H."/>
            <person name="Robertson J.S."/>
            <person name="Barbe V."/>
            <person name="Calteau A."/>
            <person name="Rouy Z."/>
            <person name="Mangenot S."/>
            <person name="Prigent-Combaret C."/>
            <person name="Normand P."/>
            <person name="Boyer M."/>
            <person name="Siguier P."/>
            <person name="Dessaux Y."/>
            <person name="Elmerich C."/>
            <person name="Condemine G."/>
            <person name="Krishnen G."/>
            <person name="Kennedy I."/>
            <person name="Paterson A.H."/>
            <person name="Gonzalez V."/>
            <person name="Mavingui P."/>
            <person name="Zhulin I.B."/>
        </authorList>
    </citation>
    <scope>NUCLEOTIDE SEQUENCE [LARGE SCALE GENOMIC DNA]</scope>
    <source>
        <strain evidence="2 3">Sp245</strain>
    </source>
</reference>
<protein>
    <submittedName>
        <fullName evidence="2">Uncharacterized protein</fullName>
    </submittedName>
</protein>
<evidence type="ECO:0000313" key="2">
    <source>
        <dbReference type="EMBL" id="CCD03365.1"/>
    </source>
</evidence>
<sequence>MVWPADKWAGAGQEAGHPRRLGRRRGAAFANPQTDGGWVAIFVGRGAGVRRLPPP</sequence>
<evidence type="ECO:0000313" key="3">
    <source>
        <dbReference type="Proteomes" id="UP000007319"/>
    </source>
</evidence>
<dbReference type="KEGG" id="abs:AZOBR_p440078"/>
<organism evidence="2 3">
    <name type="scientific">Azospirillum baldaniorum</name>
    <dbReference type="NCBI Taxonomy" id="1064539"/>
    <lineage>
        <taxon>Bacteria</taxon>
        <taxon>Pseudomonadati</taxon>
        <taxon>Pseudomonadota</taxon>
        <taxon>Alphaproteobacteria</taxon>
        <taxon>Rhodospirillales</taxon>
        <taxon>Azospirillaceae</taxon>
        <taxon>Azospirillum</taxon>
    </lineage>
</organism>
<gene>
    <name evidence="2" type="ORF">AZOBR_p440078</name>
</gene>
<keyword evidence="3" id="KW-1185">Reference proteome</keyword>
<geneLocation type="plasmid" evidence="2 3">
    <name>AZOBR_p4</name>
</geneLocation>
<dbReference type="EMBL" id="HE577331">
    <property type="protein sequence ID" value="CCD03365.1"/>
    <property type="molecule type" value="Genomic_DNA"/>
</dbReference>
<evidence type="ECO:0000256" key="1">
    <source>
        <dbReference type="SAM" id="MobiDB-lite"/>
    </source>
</evidence>
<dbReference type="AlphaFoldDB" id="A0A9P1K0J9"/>
<name>A0A9P1K0J9_9PROT</name>
<dbReference type="Proteomes" id="UP000007319">
    <property type="component" value="Plasmid AZOBR_p4"/>
</dbReference>